<keyword evidence="2" id="KW-1185">Reference proteome</keyword>
<dbReference type="Proteomes" id="UP000259030">
    <property type="component" value="Chromosome"/>
</dbReference>
<dbReference type="EMBL" id="CP021081">
    <property type="protein sequence ID" value="ASN81603.1"/>
    <property type="molecule type" value="Genomic_DNA"/>
</dbReference>
<evidence type="ECO:0000313" key="1">
    <source>
        <dbReference type="EMBL" id="ASN81603.1"/>
    </source>
</evidence>
<reference evidence="1 2" key="1">
    <citation type="submission" date="2017-05" db="EMBL/GenBank/DDBJ databases">
        <title>The complete genome sequence of Deinococcus ficus isolated from the rhizosphere of the Ficus religiosa L. in Taiwan.</title>
        <authorList>
            <person name="Wu K.-M."/>
            <person name="Liao T.-L."/>
            <person name="Liu Y.-M."/>
            <person name="Young C.-C."/>
            <person name="Tsai S.-F."/>
        </authorList>
    </citation>
    <scope>NUCLEOTIDE SEQUENCE [LARGE SCALE GENOMIC DNA]</scope>
    <source>
        <strain evidence="1 2">CC-FR2-10</strain>
    </source>
</reference>
<dbReference type="KEGG" id="dfc:DFI_11895"/>
<gene>
    <name evidence="1" type="ORF">DFI_11895</name>
</gene>
<organism evidence="1 2">
    <name type="scientific">Deinococcus ficus</name>
    <dbReference type="NCBI Taxonomy" id="317577"/>
    <lineage>
        <taxon>Bacteria</taxon>
        <taxon>Thermotogati</taxon>
        <taxon>Deinococcota</taxon>
        <taxon>Deinococci</taxon>
        <taxon>Deinococcales</taxon>
        <taxon>Deinococcaceae</taxon>
        <taxon>Deinococcus</taxon>
    </lineage>
</organism>
<accession>A0A221SY88</accession>
<dbReference type="Pfam" id="PF14106">
    <property type="entry name" value="DUF4279"/>
    <property type="match status" value="1"/>
</dbReference>
<name>A0A221SY88_9DEIO</name>
<proteinExistence type="predicted"/>
<dbReference type="AlphaFoldDB" id="A0A221SY88"/>
<evidence type="ECO:0008006" key="3">
    <source>
        <dbReference type="Google" id="ProtNLM"/>
    </source>
</evidence>
<dbReference type="InterPro" id="IPR025459">
    <property type="entry name" value="DUF4279"/>
</dbReference>
<protein>
    <recommendedName>
        <fullName evidence="3">DUF4279 domain-containing protein</fullName>
    </recommendedName>
</protein>
<dbReference type="STRING" id="317577.GCA_000419625_01547"/>
<evidence type="ECO:0000313" key="2">
    <source>
        <dbReference type="Proteomes" id="UP000259030"/>
    </source>
</evidence>
<sequence>MVDIPSHEAIHVALTELARPTRADTRQFFQVHDLETEGGRPRVFGVLPGEGCWEIYFRPQNEFYPLVMMVDHEGGAWSIRGCRASARARVALSIVSEDLTAQAITQVTGLELTDSWSRGDLRTHPRMRHLGPHAFTRWTLCPEGDLPGEFEDKLTRLLQLTEPAAARIRALADTCDVSILVGYQGYTGQMWGLPIESRDVARIAALGAALDVDLYASGPALP</sequence>